<reference evidence="1" key="1">
    <citation type="submission" date="2023-04" db="EMBL/GenBank/DDBJ databases">
        <authorList>
            <consortium name="ELIXIR-Norway"/>
        </authorList>
    </citation>
    <scope>NUCLEOTIDE SEQUENCE [LARGE SCALE GENOMIC DNA]</scope>
</reference>
<dbReference type="Proteomes" id="UP001176941">
    <property type="component" value="Chromosome 7"/>
</dbReference>
<gene>
    <name evidence="1" type="ORF">MRATA1EN1_LOCUS26574</name>
</gene>
<sequence length="130" mass="14302">MSPLLSGRSLHVSFCVPDIGPSPHPFRPRDGDCSTTTNRVITLSLRLLDSPLHLCQEALYKYTCTCLVASVMSDCVTLWTVAHQAPQSTGFSRQEYWSGLTCPPSGDLPDPGIESLSHTLLHWQAGSFYH</sequence>
<name>A0ABN8ZXX4_RANTA</name>
<evidence type="ECO:0000313" key="2">
    <source>
        <dbReference type="Proteomes" id="UP001176941"/>
    </source>
</evidence>
<protein>
    <submittedName>
        <fullName evidence="1">Uncharacterized protein</fullName>
    </submittedName>
</protein>
<keyword evidence="2" id="KW-1185">Reference proteome</keyword>
<proteinExistence type="predicted"/>
<dbReference type="EMBL" id="OX459943">
    <property type="protein sequence ID" value="CAI9177612.1"/>
    <property type="molecule type" value="Genomic_DNA"/>
</dbReference>
<evidence type="ECO:0000313" key="1">
    <source>
        <dbReference type="EMBL" id="CAI9177612.1"/>
    </source>
</evidence>
<organism evidence="1 2">
    <name type="scientific">Rangifer tarandus platyrhynchus</name>
    <name type="common">Svalbard reindeer</name>
    <dbReference type="NCBI Taxonomy" id="3082113"/>
    <lineage>
        <taxon>Eukaryota</taxon>
        <taxon>Metazoa</taxon>
        <taxon>Chordata</taxon>
        <taxon>Craniata</taxon>
        <taxon>Vertebrata</taxon>
        <taxon>Euteleostomi</taxon>
        <taxon>Mammalia</taxon>
        <taxon>Eutheria</taxon>
        <taxon>Laurasiatheria</taxon>
        <taxon>Artiodactyla</taxon>
        <taxon>Ruminantia</taxon>
        <taxon>Pecora</taxon>
        <taxon>Cervidae</taxon>
        <taxon>Odocoileinae</taxon>
        <taxon>Rangifer</taxon>
    </lineage>
</organism>
<accession>A0ABN8ZXX4</accession>